<feature type="domain" description="Serine hydrolase" evidence="3">
    <location>
        <begin position="2"/>
        <end position="263"/>
    </location>
</feature>
<dbReference type="Proteomes" id="UP000241462">
    <property type="component" value="Unassembled WGS sequence"/>
</dbReference>
<dbReference type="SUPFAM" id="SSF53474">
    <property type="entry name" value="alpha/beta-Hydrolases"/>
    <property type="match status" value="1"/>
</dbReference>
<evidence type="ECO:0000256" key="1">
    <source>
        <dbReference type="ARBA" id="ARBA00022801"/>
    </source>
</evidence>
<evidence type="ECO:0000259" key="3">
    <source>
        <dbReference type="Pfam" id="PF03959"/>
    </source>
</evidence>
<evidence type="ECO:0000313" key="4">
    <source>
        <dbReference type="EMBL" id="PSR80091.1"/>
    </source>
</evidence>
<dbReference type="GO" id="GO:0005634">
    <property type="term" value="C:nucleus"/>
    <property type="evidence" value="ECO:0007669"/>
    <property type="project" value="TreeGrafter"/>
</dbReference>
<dbReference type="GO" id="GO:0005737">
    <property type="term" value="C:cytoplasm"/>
    <property type="evidence" value="ECO:0007669"/>
    <property type="project" value="TreeGrafter"/>
</dbReference>
<dbReference type="InParanoid" id="A0A2T2ZZE7"/>
<sequence>MKFLCLNGAYGSADKFQVQLAPLLKDLMDVGDGQVSTFYFTHGPCKAVPPPGFEDYFGPAPHFRFIEPDVTASSGCADDVLSRIRNFPQCETAEDTMRELLRGEQDSEYESSETDDSDSSMAGGRAPVASAHRSTNNAIKYILNIVKKHGPFDAIIGYSEGATIAATMLLYQQRQQKRWGTKPMFKYGIFFAGWPPLDPKTHDIVLADESDERIETRTLHIVGSLDPYIDGSMALFNVCDMDSAVLFDHAKGHTLPRDKDTIRELVDVICDTVAEMREAGEY</sequence>
<dbReference type="GO" id="GO:0019748">
    <property type="term" value="P:secondary metabolic process"/>
    <property type="evidence" value="ECO:0007669"/>
    <property type="project" value="TreeGrafter"/>
</dbReference>
<proteinExistence type="predicted"/>
<dbReference type="InterPro" id="IPR029058">
    <property type="entry name" value="AB_hydrolase_fold"/>
</dbReference>
<dbReference type="AlphaFoldDB" id="A0A2T2ZZE7"/>
<organism evidence="4 5">
    <name type="scientific">Coniella lustricola</name>
    <dbReference type="NCBI Taxonomy" id="2025994"/>
    <lineage>
        <taxon>Eukaryota</taxon>
        <taxon>Fungi</taxon>
        <taxon>Dikarya</taxon>
        <taxon>Ascomycota</taxon>
        <taxon>Pezizomycotina</taxon>
        <taxon>Sordariomycetes</taxon>
        <taxon>Sordariomycetidae</taxon>
        <taxon>Diaporthales</taxon>
        <taxon>Schizoparmaceae</taxon>
        <taxon>Coniella</taxon>
    </lineage>
</organism>
<dbReference type="Gene3D" id="3.40.50.1820">
    <property type="entry name" value="alpha/beta hydrolase"/>
    <property type="match status" value="1"/>
</dbReference>
<dbReference type="PANTHER" id="PTHR48070">
    <property type="entry name" value="ESTERASE OVCA2"/>
    <property type="match status" value="1"/>
</dbReference>
<name>A0A2T2ZZE7_9PEZI</name>
<dbReference type="OrthoDB" id="414698at2759"/>
<feature type="region of interest" description="Disordered" evidence="2">
    <location>
        <begin position="103"/>
        <end position="129"/>
    </location>
</feature>
<keyword evidence="1 4" id="KW-0378">Hydrolase</keyword>
<reference evidence="4 5" key="1">
    <citation type="journal article" date="2018" name="Mycol. Prog.">
        <title>Coniella lustricola, a new species from submerged detritus.</title>
        <authorList>
            <person name="Raudabaugh D.B."/>
            <person name="Iturriaga T."/>
            <person name="Carver A."/>
            <person name="Mondo S."/>
            <person name="Pangilinan J."/>
            <person name="Lipzen A."/>
            <person name="He G."/>
            <person name="Amirebrahimi M."/>
            <person name="Grigoriev I.V."/>
            <person name="Miller A.N."/>
        </authorList>
    </citation>
    <scope>NUCLEOTIDE SEQUENCE [LARGE SCALE GENOMIC DNA]</scope>
    <source>
        <strain evidence="4 5">B22-T-1</strain>
    </source>
</reference>
<gene>
    <name evidence="4" type="ORF">BD289DRAFT_485198</name>
</gene>
<dbReference type="Pfam" id="PF03959">
    <property type="entry name" value="FSH1"/>
    <property type="match status" value="1"/>
</dbReference>
<dbReference type="GO" id="GO:0016787">
    <property type="term" value="F:hydrolase activity"/>
    <property type="evidence" value="ECO:0007669"/>
    <property type="project" value="UniProtKB-KW"/>
</dbReference>
<protein>
    <submittedName>
        <fullName evidence="4">Serine hydrolase FSH</fullName>
    </submittedName>
</protein>
<accession>A0A2T2ZZE7</accession>
<dbReference type="EMBL" id="KZ678543">
    <property type="protein sequence ID" value="PSR80091.1"/>
    <property type="molecule type" value="Genomic_DNA"/>
</dbReference>
<evidence type="ECO:0000313" key="5">
    <source>
        <dbReference type="Proteomes" id="UP000241462"/>
    </source>
</evidence>
<dbReference type="InterPro" id="IPR005645">
    <property type="entry name" value="FSH-like_dom"/>
</dbReference>
<feature type="compositionally biased region" description="Acidic residues" evidence="2">
    <location>
        <begin position="106"/>
        <end position="118"/>
    </location>
</feature>
<evidence type="ECO:0000256" key="2">
    <source>
        <dbReference type="SAM" id="MobiDB-lite"/>
    </source>
</evidence>
<dbReference type="PANTHER" id="PTHR48070:SF4">
    <property type="entry name" value="ESTERASE ALNB"/>
    <property type="match status" value="1"/>
</dbReference>
<dbReference type="InterPro" id="IPR050593">
    <property type="entry name" value="LovG"/>
</dbReference>
<keyword evidence="5" id="KW-1185">Reference proteome</keyword>